<keyword evidence="3 4" id="KW-0560">Oxidoreductase</keyword>
<dbReference type="Proteomes" id="UP000381378">
    <property type="component" value="Unassembled WGS sequence"/>
</dbReference>
<name>A0A5E7V2L0_PSEFL</name>
<dbReference type="InterPro" id="IPR017972">
    <property type="entry name" value="Cyt_P450_CS"/>
</dbReference>
<dbReference type="InterPro" id="IPR001128">
    <property type="entry name" value="Cyt_P450"/>
</dbReference>
<keyword evidence="3 4" id="KW-0503">Monooxygenase</keyword>
<dbReference type="EMBL" id="CABVJF010000017">
    <property type="protein sequence ID" value="VVQ15838.1"/>
    <property type="molecule type" value="Genomic_DNA"/>
</dbReference>
<dbReference type="PANTHER" id="PTHR46696:SF1">
    <property type="entry name" value="CYTOCHROME P450 YJIB-RELATED"/>
    <property type="match status" value="1"/>
</dbReference>
<dbReference type="GO" id="GO:0020037">
    <property type="term" value="F:heme binding"/>
    <property type="evidence" value="ECO:0007669"/>
    <property type="project" value="InterPro"/>
</dbReference>
<dbReference type="GO" id="GO:0050056">
    <property type="term" value="F:linalool 8-monooxygenase activity"/>
    <property type="evidence" value="ECO:0007669"/>
    <property type="project" value="UniProtKB-EC"/>
</dbReference>
<evidence type="ECO:0000256" key="1">
    <source>
        <dbReference type="ARBA" id="ARBA00001971"/>
    </source>
</evidence>
<evidence type="ECO:0000313" key="5">
    <source>
        <dbReference type="Proteomes" id="UP000381378"/>
    </source>
</evidence>
<dbReference type="RefSeq" id="WP_150787227.1">
    <property type="nucleotide sequence ID" value="NZ_CABVJF010000017.1"/>
</dbReference>
<reference evidence="4 5" key="1">
    <citation type="submission" date="2019-09" db="EMBL/GenBank/DDBJ databases">
        <authorList>
            <person name="Chandra G."/>
            <person name="Truman W A."/>
        </authorList>
    </citation>
    <scope>NUCLEOTIDE SEQUENCE [LARGE SCALE GENOMIC DNA]</scope>
    <source>
        <strain evidence="4">PS928</strain>
    </source>
</reference>
<organism evidence="4 5">
    <name type="scientific">Pseudomonas fluorescens</name>
    <dbReference type="NCBI Taxonomy" id="294"/>
    <lineage>
        <taxon>Bacteria</taxon>
        <taxon>Pseudomonadati</taxon>
        <taxon>Pseudomonadota</taxon>
        <taxon>Gammaproteobacteria</taxon>
        <taxon>Pseudomonadales</taxon>
        <taxon>Pseudomonadaceae</taxon>
        <taxon>Pseudomonas</taxon>
    </lineage>
</organism>
<keyword evidence="3" id="KW-0408">Iron</keyword>
<dbReference type="Gene3D" id="1.10.630.10">
    <property type="entry name" value="Cytochrome P450"/>
    <property type="match status" value="1"/>
</dbReference>
<dbReference type="CDD" id="cd11033">
    <property type="entry name" value="CYP142-like"/>
    <property type="match status" value="1"/>
</dbReference>
<protein>
    <submittedName>
        <fullName evidence="4">Linalool 8-monooxygenase</fullName>
        <ecNumber evidence="4">1.14.14.84</ecNumber>
    </submittedName>
</protein>
<dbReference type="GO" id="GO:0005506">
    <property type="term" value="F:iron ion binding"/>
    <property type="evidence" value="ECO:0007669"/>
    <property type="project" value="InterPro"/>
</dbReference>
<dbReference type="PANTHER" id="PTHR46696">
    <property type="entry name" value="P450, PUTATIVE (EUROFUNG)-RELATED"/>
    <property type="match status" value="1"/>
</dbReference>
<evidence type="ECO:0000256" key="2">
    <source>
        <dbReference type="ARBA" id="ARBA00010617"/>
    </source>
</evidence>
<dbReference type="SUPFAM" id="SSF48264">
    <property type="entry name" value="Cytochrome P450"/>
    <property type="match status" value="1"/>
</dbReference>
<comment type="cofactor">
    <cofactor evidence="1">
        <name>heme</name>
        <dbReference type="ChEBI" id="CHEBI:30413"/>
    </cofactor>
</comment>
<gene>
    <name evidence="4" type="primary">linC_1</name>
    <name evidence="4" type="ORF">PS928_04314</name>
</gene>
<comment type="similarity">
    <text evidence="2 3">Belongs to the cytochrome P450 family.</text>
</comment>
<keyword evidence="3" id="KW-0479">Metal-binding</keyword>
<dbReference type="Pfam" id="PF00067">
    <property type="entry name" value="p450"/>
    <property type="match status" value="1"/>
</dbReference>
<dbReference type="InterPro" id="IPR036396">
    <property type="entry name" value="Cyt_P450_sf"/>
</dbReference>
<sequence>MTPSTPIDDAEIARSIALVDIDVSKPELFERDGLHPYFERLRREAPVHYCKASEYGPYWSITKFNDIVAIDTNHKMFSSDHTNGSFVLDDTTLNAVDGGIYLPNFLGMDPPRHDVHRMVVSPIVAPQNLLRFEATIRERTKLVLSELPIGEEFNWVDRVSIELTTMMLATLLDFPFDDRRKLTRWSDIITTRPGYGLVDSWEQRESELMECLAYFQRLYAERQAMPPKPDLISMLAHSPEMQDLTPTDFLGTLALLIVGGNDTTRSSMSGSAMACHLYPQEFDKVRSNRALLASVIPEVVRWQTPIAHMRRTAIEDVEFRGKQIRKGDKVVMWYLSGNRDDEVIDRPMDFIADRPRARHHLSFGFGIHRCLGNRLAELQLKVLWEEMCERYSRIEVCGEPVRVPSNLVHGYIDIPVRLHA</sequence>
<keyword evidence="3" id="KW-0349">Heme</keyword>
<dbReference type="AlphaFoldDB" id="A0A5E7V2L0"/>
<evidence type="ECO:0000313" key="4">
    <source>
        <dbReference type="EMBL" id="VVQ15838.1"/>
    </source>
</evidence>
<dbReference type="PROSITE" id="PS00086">
    <property type="entry name" value="CYTOCHROME_P450"/>
    <property type="match status" value="1"/>
</dbReference>
<dbReference type="OrthoDB" id="4258484at2"/>
<proteinExistence type="inferred from homology"/>
<accession>A0A5E7V2L0</accession>
<dbReference type="EC" id="1.14.14.84" evidence="4"/>
<dbReference type="PRINTS" id="PR00359">
    <property type="entry name" value="BP450"/>
</dbReference>
<dbReference type="InterPro" id="IPR002397">
    <property type="entry name" value="Cyt_P450_B"/>
</dbReference>
<evidence type="ECO:0000256" key="3">
    <source>
        <dbReference type="RuleBase" id="RU000461"/>
    </source>
</evidence>